<dbReference type="InterPro" id="IPR050256">
    <property type="entry name" value="Glycosyltransferase_2"/>
</dbReference>
<gene>
    <name evidence="10" type="ORF">SH580_14845</name>
</gene>
<dbReference type="EC" id="2.4.-.-" evidence="10"/>
<dbReference type="Pfam" id="PF00535">
    <property type="entry name" value="Glycos_transf_2"/>
    <property type="match status" value="1"/>
</dbReference>
<evidence type="ECO:0000256" key="1">
    <source>
        <dbReference type="ARBA" id="ARBA00022475"/>
    </source>
</evidence>
<evidence type="ECO:0000256" key="8">
    <source>
        <dbReference type="SAM" id="Phobius"/>
    </source>
</evidence>
<evidence type="ECO:0000256" key="6">
    <source>
        <dbReference type="ARBA" id="ARBA00022989"/>
    </source>
</evidence>
<feature type="domain" description="Glycosyltransferase 2-like" evidence="9">
    <location>
        <begin position="8"/>
        <end position="170"/>
    </location>
</feature>
<keyword evidence="5" id="KW-0448">Lipopolysaccharide biosynthesis</keyword>
<dbReference type="PANTHER" id="PTHR48090:SF3">
    <property type="entry name" value="UNDECAPRENYL-PHOSPHATE 4-DEOXY-4-FORMAMIDO-L-ARABINOSE TRANSFERASE"/>
    <property type="match status" value="1"/>
</dbReference>
<evidence type="ECO:0000256" key="5">
    <source>
        <dbReference type="ARBA" id="ARBA00022985"/>
    </source>
</evidence>
<dbReference type="GO" id="GO:0016757">
    <property type="term" value="F:glycosyltransferase activity"/>
    <property type="evidence" value="ECO:0007669"/>
    <property type="project" value="UniProtKB-KW"/>
</dbReference>
<dbReference type="Gene3D" id="3.90.550.10">
    <property type="entry name" value="Spore Coat Polysaccharide Biosynthesis Protein SpsA, Chain A"/>
    <property type="match status" value="1"/>
</dbReference>
<dbReference type="SUPFAM" id="SSF53448">
    <property type="entry name" value="Nucleotide-diphospho-sugar transferases"/>
    <property type="match status" value="1"/>
</dbReference>
<organism evidence="10 11">
    <name type="scientific">Coraliomargarita algicola</name>
    <dbReference type="NCBI Taxonomy" id="3092156"/>
    <lineage>
        <taxon>Bacteria</taxon>
        <taxon>Pseudomonadati</taxon>
        <taxon>Verrucomicrobiota</taxon>
        <taxon>Opitutia</taxon>
        <taxon>Puniceicoccales</taxon>
        <taxon>Coraliomargaritaceae</taxon>
        <taxon>Coraliomargarita</taxon>
    </lineage>
</organism>
<evidence type="ECO:0000256" key="4">
    <source>
        <dbReference type="ARBA" id="ARBA00022692"/>
    </source>
</evidence>
<keyword evidence="2 10" id="KW-0328">Glycosyltransferase</keyword>
<evidence type="ECO:0000313" key="11">
    <source>
        <dbReference type="Proteomes" id="UP001324993"/>
    </source>
</evidence>
<keyword evidence="7 8" id="KW-0472">Membrane</keyword>
<evidence type="ECO:0000256" key="7">
    <source>
        <dbReference type="ARBA" id="ARBA00023136"/>
    </source>
</evidence>
<dbReference type="Proteomes" id="UP001324993">
    <property type="component" value="Chromosome"/>
</dbReference>
<feature type="transmembrane region" description="Helical" evidence="8">
    <location>
        <begin position="272"/>
        <end position="290"/>
    </location>
</feature>
<keyword evidence="6 8" id="KW-1133">Transmembrane helix</keyword>
<keyword evidence="1" id="KW-1003">Cell membrane</keyword>
<protein>
    <submittedName>
        <fullName evidence="10">Glycosyltransferase family 2 protein</fullName>
        <ecNumber evidence="10">2.4.-.-</ecNumber>
    </submittedName>
</protein>
<dbReference type="CDD" id="cd04187">
    <property type="entry name" value="DPM1_like_bac"/>
    <property type="match status" value="1"/>
</dbReference>
<dbReference type="RefSeq" id="WP_319831624.1">
    <property type="nucleotide sequence ID" value="NZ_CP138858.1"/>
</dbReference>
<accession>A0ABZ0REW8</accession>
<dbReference type="InterPro" id="IPR001173">
    <property type="entry name" value="Glyco_trans_2-like"/>
</dbReference>
<name>A0ABZ0REW8_9BACT</name>
<evidence type="ECO:0000256" key="3">
    <source>
        <dbReference type="ARBA" id="ARBA00022679"/>
    </source>
</evidence>
<reference evidence="10 11" key="1">
    <citation type="submission" date="2023-11" db="EMBL/GenBank/DDBJ databases">
        <title>Coraliomargarita sp. nov., isolated from marine algae.</title>
        <authorList>
            <person name="Lee J.K."/>
            <person name="Baek J.H."/>
            <person name="Kim J.M."/>
            <person name="Choi D.G."/>
            <person name="Jeon C.O."/>
        </authorList>
    </citation>
    <scope>NUCLEOTIDE SEQUENCE [LARGE SCALE GENOMIC DNA]</scope>
    <source>
        <strain evidence="10 11">J2-16</strain>
    </source>
</reference>
<feature type="transmembrane region" description="Helical" evidence="8">
    <location>
        <begin position="238"/>
        <end position="260"/>
    </location>
</feature>
<keyword evidence="4 8" id="KW-0812">Transmembrane</keyword>
<keyword evidence="11" id="KW-1185">Reference proteome</keyword>
<evidence type="ECO:0000313" key="10">
    <source>
        <dbReference type="EMBL" id="WPJ94710.1"/>
    </source>
</evidence>
<dbReference type="PANTHER" id="PTHR48090">
    <property type="entry name" value="UNDECAPRENYL-PHOSPHATE 4-DEOXY-4-FORMAMIDO-L-ARABINOSE TRANSFERASE-RELATED"/>
    <property type="match status" value="1"/>
</dbReference>
<evidence type="ECO:0000259" key="9">
    <source>
        <dbReference type="Pfam" id="PF00535"/>
    </source>
</evidence>
<evidence type="ECO:0000256" key="2">
    <source>
        <dbReference type="ARBA" id="ARBA00022676"/>
    </source>
</evidence>
<sequence length="291" mass="32378">MPTKPALSIVIPLCNEEATLTPLFEQITSTVETNSLGDFEVIFVDDGSTDKSWEQIEQLKLAYPEQIIALRFRRNHGKAAALSVGIDKAQGDIIITMDADLQDEPAEIPHFLEKLEEGYDCVSGWKQLRQDPLGKTLPSRFFNAATRATSGVKIHDFNCGFKAYRAEAIHSIELYGELHRYIPVLLAAEGFTTTEIPVEHHRRTHGVSKYGWKRLFKGALDLITVVVLTRYLKRPGHFFGGFGMLSGILGFLILASLTVEKIIFGHGIGHRPLLQFGILLVILGVQLILLA</sequence>
<dbReference type="EMBL" id="CP138858">
    <property type="protein sequence ID" value="WPJ94710.1"/>
    <property type="molecule type" value="Genomic_DNA"/>
</dbReference>
<keyword evidence="3 10" id="KW-0808">Transferase</keyword>
<proteinExistence type="predicted"/>
<dbReference type="InterPro" id="IPR029044">
    <property type="entry name" value="Nucleotide-diphossugar_trans"/>
</dbReference>